<evidence type="ECO:0000313" key="1">
    <source>
        <dbReference type="EMBL" id="MFC5422859.1"/>
    </source>
</evidence>
<gene>
    <name evidence="1" type="ORF">ACFPOB_25200</name>
</gene>
<organism evidence="1 2">
    <name type="scientific">Bosea eneae</name>
    <dbReference type="NCBI Taxonomy" id="151454"/>
    <lineage>
        <taxon>Bacteria</taxon>
        <taxon>Pseudomonadati</taxon>
        <taxon>Pseudomonadota</taxon>
        <taxon>Alphaproteobacteria</taxon>
        <taxon>Hyphomicrobiales</taxon>
        <taxon>Boseaceae</taxon>
        <taxon>Bosea</taxon>
    </lineage>
</organism>
<proteinExistence type="predicted"/>
<protein>
    <submittedName>
        <fullName evidence="1">Uncharacterized protein</fullName>
    </submittedName>
</protein>
<dbReference type="EMBL" id="JBHSLW010000052">
    <property type="protein sequence ID" value="MFC5422859.1"/>
    <property type="molecule type" value="Genomic_DNA"/>
</dbReference>
<name>A0ABW0IXA5_9HYPH</name>
<dbReference type="Proteomes" id="UP001596053">
    <property type="component" value="Unassembled WGS sequence"/>
</dbReference>
<evidence type="ECO:0000313" key="2">
    <source>
        <dbReference type="Proteomes" id="UP001596053"/>
    </source>
</evidence>
<dbReference type="RefSeq" id="WP_377801086.1">
    <property type="nucleotide sequence ID" value="NZ_JBHSLW010000052.1"/>
</dbReference>
<keyword evidence="2" id="KW-1185">Reference proteome</keyword>
<comment type="caution">
    <text evidence="1">The sequence shown here is derived from an EMBL/GenBank/DDBJ whole genome shotgun (WGS) entry which is preliminary data.</text>
</comment>
<reference evidence="2" key="1">
    <citation type="journal article" date="2019" name="Int. J. Syst. Evol. Microbiol.">
        <title>The Global Catalogue of Microorganisms (GCM) 10K type strain sequencing project: providing services to taxonomists for standard genome sequencing and annotation.</title>
        <authorList>
            <consortium name="The Broad Institute Genomics Platform"/>
            <consortium name="The Broad Institute Genome Sequencing Center for Infectious Disease"/>
            <person name="Wu L."/>
            <person name="Ma J."/>
        </authorList>
    </citation>
    <scope>NUCLEOTIDE SEQUENCE [LARGE SCALE GENOMIC DNA]</scope>
    <source>
        <strain evidence="2">NCAIM B.01391</strain>
    </source>
</reference>
<sequence>MSKFVIRPRLDAHAWHRAMTQACHILRFARVLFLDLTALSLSYDHGEQADDVIVRSRKSPERPESLTG</sequence>
<accession>A0ABW0IXA5</accession>